<keyword evidence="2" id="KW-0472">Membrane</keyword>
<dbReference type="FunCoup" id="W2RVE0">
    <property type="interactions" value="180"/>
</dbReference>
<evidence type="ECO:0000313" key="3">
    <source>
        <dbReference type="EMBL" id="ETN40387.1"/>
    </source>
</evidence>
<dbReference type="eggNOG" id="KOG4444">
    <property type="taxonomic scope" value="Eukaryota"/>
</dbReference>
<dbReference type="PANTHER" id="PTHR28080:SF1">
    <property type="entry name" value="PEROXISOMAL BIOGENESIS FACTOR 3"/>
    <property type="match status" value="1"/>
</dbReference>
<sequence>MLSGARRWLRRNRNTIAVGAAVVGGTYFVGQYVLTKINESRQRSQLDRVAKENIRRRFEQNQTDCTITVLALLPTLTENILEKLPVEQLTTELQQKRAERLARTAGEGQSESSSFRDGDTASTSSFQTGSFIHTSQMGESINPNAPRKTKAQLWNDIKISSTTRAFTFIYSLSLLMLFTRIQLNLLGRLNYIASVKALAQPPPPGTSNSILLEDHDDATSSSFGNNYEVNRRYLTFSYHLLHKGYAQILDKVRTAVEEALGQVSPTEGLSADRLRKIVLNVRKHVEGATEQERYATRWLPYLLPPQEEEENLLVEANVITPPQTSSSSSPGAGLTMDPSPERTSYLDTSTGSLRQLLDETADLIDSPSFTRIHTLLLNTMFSHLIDQKVIASSYPQPNIQSPPASEASAPHPRIQELDSAVTVVPAEPRVKLANILAILTRQAHAIGNGNNPPNEYVAKCDAEVRELDSFAAVIYTSNLESQIESTKTQPGSEIKSSDGMGVSDAGIEHADEMIESHLESAWAKVTSSTTFSSR</sequence>
<dbReference type="AlphaFoldDB" id="W2RVE0"/>
<keyword evidence="4" id="KW-1185">Reference proteome</keyword>
<proteinExistence type="predicted"/>
<dbReference type="EMBL" id="KB822720">
    <property type="protein sequence ID" value="ETN40387.1"/>
    <property type="molecule type" value="Genomic_DNA"/>
</dbReference>
<dbReference type="STRING" id="1220924.W2RVE0"/>
<dbReference type="PANTHER" id="PTHR28080">
    <property type="entry name" value="PEROXISOMAL BIOGENESIS FACTOR 3"/>
    <property type="match status" value="1"/>
</dbReference>
<dbReference type="OrthoDB" id="45930at2759"/>
<accession>W2RVE0</accession>
<evidence type="ECO:0000256" key="1">
    <source>
        <dbReference type="SAM" id="MobiDB-lite"/>
    </source>
</evidence>
<dbReference type="GO" id="GO:0030674">
    <property type="term" value="F:protein-macromolecule adaptor activity"/>
    <property type="evidence" value="ECO:0007669"/>
    <property type="project" value="TreeGrafter"/>
</dbReference>
<name>W2RVE0_CYPE1</name>
<dbReference type="InterPro" id="IPR006966">
    <property type="entry name" value="Peroxin-3"/>
</dbReference>
<dbReference type="Proteomes" id="UP000030752">
    <property type="component" value="Unassembled WGS sequence"/>
</dbReference>
<feature type="region of interest" description="Disordered" evidence="1">
    <location>
        <begin position="320"/>
        <end position="346"/>
    </location>
</feature>
<dbReference type="RefSeq" id="XP_008717230.1">
    <property type="nucleotide sequence ID" value="XM_008719008.1"/>
</dbReference>
<evidence type="ECO:0000313" key="4">
    <source>
        <dbReference type="Proteomes" id="UP000030752"/>
    </source>
</evidence>
<feature type="transmembrane region" description="Helical" evidence="2">
    <location>
        <begin position="16"/>
        <end position="34"/>
    </location>
</feature>
<organism evidence="3 4">
    <name type="scientific">Cyphellophora europaea (strain CBS 101466)</name>
    <name type="common">Phialophora europaea</name>
    <dbReference type="NCBI Taxonomy" id="1220924"/>
    <lineage>
        <taxon>Eukaryota</taxon>
        <taxon>Fungi</taxon>
        <taxon>Dikarya</taxon>
        <taxon>Ascomycota</taxon>
        <taxon>Pezizomycotina</taxon>
        <taxon>Eurotiomycetes</taxon>
        <taxon>Chaetothyriomycetidae</taxon>
        <taxon>Chaetothyriales</taxon>
        <taxon>Cyphellophoraceae</taxon>
        <taxon>Cyphellophora</taxon>
    </lineage>
</organism>
<gene>
    <name evidence="3" type="ORF">HMPREF1541_04664</name>
</gene>
<dbReference type="GO" id="GO:0005778">
    <property type="term" value="C:peroxisomal membrane"/>
    <property type="evidence" value="ECO:0007669"/>
    <property type="project" value="InterPro"/>
</dbReference>
<evidence type="ECO:0000256" key="2">
    <source>
        <dbReference type="SAM" id="Phobius"/>
    </source>
</evidence>
<dbReference type="VEuPathDB" id="FungiDB:HMPREF1541_04664"/>
<feature type="region of interest" description="Disordered" evidence="1">
    <location>
        <begin position="98"/>
        <end position="126"/>
    </location>
</feature>
<dbReference type="HOGENOM" id="CLU_017002_3_0_1"/>
<reference evidence="3 4" key="1">
    <citation type="submission" date="2013-03" db="EMBL/GenBank/DDBJ databases">
        <title>The Genome Sequence of Phialophora europaea CBS 101466.</title>
        <authorList>
            <consortium name="The Broad Institute Genomics Platform"/>
            <person name="Cuomo C."/>
            <person name="de Hoog S."/>
            <person name="Gorbushina A."/>
            <person name="Walker B."/>
            <person name="Young S.K."/>
            <person name="Zeng Q."/>
            <person name="Gargeya S."/>
            <person name="Fitzgerald M."/>
            <person name="Haas B."/>
            <person name="Abouelleil A."/>
            <person name="Allen A.W."/>
            <person name="Alvarado L."/>
            <person name="Arachchi H.M."/>
            <person name="Berlin A.M."/>
            <person name="Chapman S.B."/>
            <person name="Gainer-Dewar J."/>
            <person name="Goldberg J."/>
            <person name="Griggs A."/>
            <person name="Gujja S."/>
            <person name="Hansen M."/>
            <person name="Howarth C."/>
            <person name="Imamovic A."/>
            <person name="Ireland A."/>
            <person name="Larimer J."/>
            <person name="McCowan C."/>
            <person name="Murphy C."/>
            <person name="Pearson M."/>
            <person name="Poon T.W."/>
            <person name="Priest M."/>
            <person name="Roberts A."/>
            <person name="Saif S."/>
            <person name="Shea T."/>
            <person name="Sisk P."/>
            <person name="Sykes S."/>
            <person name="Wortman J."/>
            <person name="Nusbaum C."/>
            <person name="Birren B."/>
        </authorList>
    </citation>
    <scope>NUCLEOTIDE SEQUENCE [LARGE SCALE GENOMIC DNA]</scope>
    <source>
        <strain evidence="3 4">CBS 101466</strain>
    </source>
</reference>
<dbReference type="GeneID" id="19972003"/>
<dbReference type="Pfam" id="PF04882">
    <property type="entry name" value="Peroxin-3"/>
    <property type="match status" value="1"/>
</dbReference>
<keyword evidence="2" id="KW-0812">Transmembrane</keyword>
<dbReference type="InParanoid" id="W2RVE0"/>
<protein>
    <recommendedName>
        <fullName evidence="5">Peroxin-3</fullName>
    </recommendedName>
</protein>
<evidence type="ECO:0008006" key="5">
    <source>
        <dbReference type="Google" id="ProtNLM"/>
    </source>
</evidence>
<dbReference type="GO" id="GO:0045046">
    <property type="term" value="P:protein import into peroxisome membrane"/>
    <property type="evidence" value="ECO:0007669"/>
    <property type="project" value="TreeGrafter"/>
</dbReference>
<keyword evidence="2" id="KW-1133">Transmembrane helix</keyword>